<proteinExistence type="predicted"/>
<name>A0A381RSY5_9ZZZZ</name>
<reference evidence="1" key="1">
    <citation type="submission" date="2018-05" db="EMBL/GenBank/DDBJ databases">
        <authorList>
            <person name="Lanie J.A."/>
            <person name="Ng W.-L."/>
            <person name="Kazmierczak K.M."/>
            <person name="Andrzejewski T.M."/>
            <person name="Davidsen T.M."/>
            <person name="Wayne K.J."/>
            <person name="Tettelin H."/>
            <person name="Glass J.I."/>
            <person name="Rusch D."/>
            <person name="Podicherti R."/>
            <person name="Tsui H.-C.T."/>
            <person name="Winkler M.E."/>
        </authorList>
    </citation>
    <scope>NUCLEOTIDE SEQUENCE</scope>
</reference>
<protein>
    <submittedName>
        <fullName evidence="1">Uncharacterized protein</fullName>
    </submittedName>
</protein>
<gene>
    <name evidence="1" type="ORF">METZ01_LOCUS45891</name>
</gene>
<evidence type="ECO:0000313" key="1">
    <source>
        <dbReference type="EMBL" id="SUZ93037.1"/>
    </source>
</evidence>
<accession>A0A381RSY5</accession>
<organism evidence="1">
    <name type="scientific">marine metagenome</name>
    <dbReference type="NCBI Taxonomy" id="408172"/>
    <lineage>
        <taxon>unclassified sequences</taxon>
        <taxon>metagenomes</taxon>
        <taxon>ecological metagenomes</taxon>
    </lineage>
</organism>
<dbReference type="AlphaFoldDB" id="A0A381RSY5"/>
<sequence>MLWKIISFLQDNHISIFFSCTTPVPVGYKSLYPNKPFTSISLTHLSLYAVAKFPRRLSFKDS</sequence>
<dbReference type="EMBL" id="UINC01002112">
    <property type="protein sequence ID" value="SUZ93037.1"/>
    <property type="molecule type" value="Genomic_DNA"/>
</dbReference>